<dbReference type="OrthoDB" id="8891769at2"/>
<evidence type="ECO:0000313" key="1">
    <source>
        <dbReference type="EMBL" id="OXA87297.1"/>
    </source>
</evidence>
<reference evidence="1 2" key="1">
    <citation type="submission" date="2016-11" db="EMBL/GenBank/DDBJ databases">
        <title>Whole genomes of Flavobacteriaceae.</title>
        <authorList>
            <person name="Stine C."/>
            <person name="Li C."/>
            <person name="Tadesse D."/>
        </authorList>
    </citation>
    <scope>NUCLEOTIDE SEQUENCE [LARGE SCALE GENOMIC DNA]</scope>
    <source>
        <strain evidence="1 2">DSM 18292</strain>
    </source>
</reference>
<dbReference type="AlphaFoldDB" id="A0A226GZ10"/>
<gene>
    <name evidence="1" type="ORF">B0A66_16935</name>
</gene>
<protein>
    <recommendedName>
        <fullName evidence="3">Aromatic ring-opening dioxygenase LigA</fullName>
    </recommendedName>
</protein>
<dbReference type="EMBL" id="MUGW01000036">
    <property type="protein sequence ID" value="OXA87297.1"/>
    <property type="molecule type" value="Genomic_DNA"/>
</dbReference>
<keyword evidence="2" id="KW-1185">Reference proteome</keyword>
<name>A0A226GZ10_9FLAO</name>
<evidence type="ECO:0000313" key="2">
    <source>
        <dbReference type="Proteomes" id="UP000198345"/>
    </source>
</evidence>
<accession>A0A226GZ10</accession>
<dbReference type="RefSeq" id="WP_089051038.1">
    <property type="nucleotide sequence ID" value="NZ_FXTV01000006.1"/>
</dbReference>
<sequence>MDKIRLSIINRSNNVSNLNIVIFQRNFAQEFGEVAIAWKVIRNPGLEEKYTFTFSTSVNVTASDKYGNFSPSLFAYNGAVYEMVQNTSGDVLQLSSVPAANPNQFEVKNTHAHSGYSAHCYRDGSLIAKRTEMTPNETAVFEFKPQFFIGVVPDVEQGDVLDAALISQINTQINLFGVTSADIVMTGGPGSNDGEFSFTLENINKQ</sequence>
<organism evidence="1 2">
    <name type="scientific">Flavobacterium hercynium</name>
    <dbReference type="NCBI Taxonomy" id="387094"/>
    <lineage>
        <taxon>Bacteria</taxon>
        <taxon>Pseudomonadati</taxon>
        <taxon>Bacteroidota</taxon>
        <taxon>Flavobacteriia</taxon>
        <taxon>Flavobacteriales</taxon>
        <taxon>Flavobacteriaceae</taxon>
        <taxon>Flavobacterium</taxon>
    </lineage>
</organism>
<dbReference type="Proteomes" id="UP000198345">
    <property type="component" value="Unassembled WGS sequence"/>
</dbReference>
<proteinExistence type="predicted"/>
<evidence type="ECO:0008006" key="3">
    <source>
        <dbReference type="Google" id="ProtNLM"/>
    </source>
</evidence>
<comment type="caution">
    <text evidence="1">The sequence shown here is derived from an EMBL/GenBank/DDBJ whole genome shotgun (WGS) entry which is preliminary data.</text>
</comment>